<dbReference type="AlphaFoldDB" id="A0A5F8AUW4"/>
<feature type="region of interest" description="Disordered" evidence="1">
    <location>
        <begin position="1"/>
        <end position="36"/>
    </location>
</feature>
<reference evidence="2" key="2">
    <citation type="submission" date="2019-01" db="EMBL/GenBank/DDBJ databases">
        <authorList>
            <person name="Graves T."/>
            <person name="Eichler E.E."/>
            <person name="Wilson R.K."/>
        </authorList>
    </citation>
    <scope>NUCLEOTIDE SEQUENCE [LARGE SCALE GENOMIC DNA]</scope>
    <source>
        <strain evidence="2">17573</strain>
    </source>
</reference>
<reference evidence="3" key="1">
    <citation type="journal article" date="2007" name="Science">
        <title>Evolutionary and biomedical insights from the rhesus macaque genome.</title>
        <authorList>
            <person name="Gibbs R.A."/>
            <person name="Rogers J."/>
            <person name="Katze M.G."/>
            <person name="Bumgarner R."/>
            <person name="Weinstock G.M."/>
            <person name="Mardis E.R."/>
            <person name="Remington K.A."/>
            <person name="Strausberg R.L."/>
            <person name="Venter J.C."/>
            <person name="Wilson R.K."/>
            <person name="Batzer M.A."/>
            <person name="Bustamante C.D."/>
            <person name="Eichler E.E."/>
            <person name="Hahn M.W."/>
            <person name="Hardison R.C."/>
            <person name="Makova K.D."/>
            <person name="Miller W."/>
            <person name="Milosavljevic A."/>
            <person name="Palermo R.E."/>
            <person name="Siepel A."/>
            <person name="Sikela J.M."/>
            <person name="Attaway T."/>
            <person name="Bell S."/>
            <person name="Bernard K.E."/>
            <person name="Buhay C.J."/>
            <person name="Chandrabose M.N."/>
            <person name="Dao M."/>
            <person name="Davis C."/>
            <person name="Delehaunty K.D."/>
            <person name="Ding Y."/>
            <person name="Dinh H.H."/>
            <person name="Dugan-Rocha S."/>
            <person name="Fulton L.A."/>
            <person name="Gabisi R.A."/>
            <person name="Garner T.T."/>
            <person name="Godfrey J."/>
            <person name="Hawes A.C."/>
            <person name="Hernandez J."/>
            <person name="Hines S."/>
            <person name="Holder M."/>
            <person name="Hume J."/>
            <person name="Jhangiani S.N."/>
            <person name="Joshi V."/>
            <person name="Khan Z.M."/>
            <person name="Kirkness E.F."/>
            <person name="Cree A."/>
            <person name="Fowler R.G."/>
            <person name="Lee S."/>
            <person name="Lewis L.R."/>
            <person name="Li Z."/>
            <person name="Liu Y.-S."/>
            <person name="Moore S.M."/>
            <person name="Muzny D."/>
            <person name="Nazareth L.V."/>
            <person name="Ngo D.N."/>
            <person name="Okwuonu G.O."/>
            <person name="Pai G."/>
            <person name="Parker D."/>
            <person name="Paul H.A."/>
            <person name="Pfannkoch C."/>
            <person name="Pohl C.S."/>
            <person name="Rogers Y.-H.C."/>
            <person name="Ruiz S.J."/>
            <person name="Sabo A."/>
            <person name="Santibanez J."/>
            <person name="Schneider B.W."/>
            <person name="Smith S.M."/>
            <person name="Sodergren E."/>
            <person name="Svatek A.F."/>
            <person name="Utterback T.R."/>
            <person name="Vattathil S."/>
            <person name="Warren W."/>
            <person name="White C.S."/>
            <person name="Chinwalla A.T."/>
            <person name="Feng Y."/>
            <person name="Halpern A.L."/>
            <person name="Hillier L.W."/>
            <person name="Huang X."/>
            <person name="Minx P."/>
            <person name="Nelson J.O."/>
            <person name="Pepin K.H."/>
            <person name="Qin X."/>
            <person name="Sutton G.G."/>
            <person name="Venter E."/>
            <person name="Walenz B.P."/>
            <person name="Wallis J.W."/>
            <person name="Worley K.C."/>
            <person name="Yang S.-P."/>
            <person name="Jones S.M."/>
            <person name="Marra M.A."/>
            <person name="Rocchi M."/>
            <person name="Schein J.E."/>
            <person name="Baertsch R."/>
            <person name="Clarke L."/>
            <person name="Csuros M."/>
            <person name="Glasscock J."/>
            <person name="Harris R.A."/>
            <person name="Havlak P."/>
            <person name="Jackson A.R."/>
            <person name="Jiang H."/>
            <person name="Liu Y."/>
            <person name="Messina D.N."/>
            <person name="Shen Y."/>
            <person name="Song H.X.-Z."/>
            <person name="Wylie T."/>
            <person name="Zhang L."/>
            <person name="Birney E."/>
            <person name="Han K."/>
            <person name="Konkel M.K."/>
            <person name="Lee J."/>
            <person name="Smit A.F.A."/>
            <person name="Ullmer B."/>
            <person name="Wang H."/>
            <person name="Xing J."/>
            <person name="Burhans R."/>
            <person name="Cheng Z."/>
            <person name="Karro J.E."/>
            <person name="Ma J."/>
            <person name="Raney B."/>
            <person name="She X."/>
            <person name="Cox M.J."/>
            <person name="Demuth J.P."/>
            <person name="Dumas L.J."/>
            <person name="Han S.-G."/>
            <person name="Hopkins J."/>
            <person name="Karimpour-Fard A."/>
            <person name="Kim Y.H."/>
            <person name="Pollack J.R."/>
            <person name="Vinar T."/>
            <person name="Addo-Quaye C."/>
            <person name="Degenhardt J."/>
            <person name="Denby A."/>
            <person name="Hubisz M.J."/>
            <person name="Indap A."/>
            <person name="Kosiol C."/>
            <person name="Lahn B.T."/>
            <person name="Lawson H.A."/>
            <person name="Marklein A."/>
            <person name="Nielsen R."/>
            <person name="Vallender E.J."/>
            <person name="Clark A.G."/>
            <person name="Ferguson B."/>
            <person name="Hernandez R.D."/>
            <person name="Hirani K."/>
            <person name="Kehrer-Sawatzki H."/>
            <person name="Kolb J."/>
            <person name="Patil S."/>
            <person name="Pu L.-L."/>
            <person name="Ren Y."/>
            <person name="Smith D.G."/>
            <person name="Wheeler D.A."/>
            <person name="Schenck I."/>
            <person name="Ball E.V."/>
            <person name="Chen R."/>
            <person name="Cooper D.N."/>
            <person name="Giardine B."/>
            <person name="Hsu F."/>
            <person name="Kent W.J."/>
            <person name="Lesk A."/>
            <person name="Nelson D.L."/>
            <person name="O'brien W.E."/>
            <person name="Pruefer K."/>
            <person name="Stenson P.D."/>
            <person name="Wallace J.C."/>
            <person name="Ke H."/>
            <person name="Liu X.-M."/>
            <person name="Wang P."/>
            <person name="Xiang A.P."/>
            <person name="Yang F."/>
            <person name="Barber G.P."/>
            <person name="Haussler D."/>
            <person name="Karolchik D."/>
            <person name="Kern A.D."/>
            <person name="Kuhn R.M."/>
            <person name="Smith K.E."/>
            <person name="Zwieg A.S."/>
        </authorList>
    </citation>
    <scope>NUCLEOTIDE SEQUENCE [LARGE SCALE GENOMIC DNA]</scope>
    <source>
        <strain evidence="3">17573</strain>
    </source>
</reference>
<feature type="region of interest" description="Disordered" evidence="1">
    <location>
        <begin position="55"/>
        <end position="128"/>
    </location>
</feature>
<evidence type="ECO:0000313" key="2">
    <source>
        <dbReference type="Ensembl" id="ENSMMUP00000080968.1"/>
    </source>
</evidence>
<protein>
    <submittedName>
        <fullName evidence="2">Uncharacterized protein</fullName>
    </submittedName>
</protein>
<accession>A0A5F8AUW4</accession>
<evidence type="ECO:0000256" key="1">
    <source>
        <dbReference type="SAM" id="MobiDB-lite"/>
    </source>
</evidence>
<feature type="compositionally biased region" description="Basic and acidic residues" evidence="1">
    <location>
        <begin position="66"/>
        <end position="75"/>
    </location>
</feature>
<reference evidence="2" key="4">
    <citation type="submission" date="2025-09" db="UniProtKB">
        <authorList>
            <consortium name="Ensembl"/>
        </authorList>
    </citation>
    <scope>IDENTIFICATION</scope>
    <source>
        <strain evidence="2">17573</strain>
    </source>
</reference>
<reference evidence="2" key="3">
    <citation type="submission" date="2025-08" db="UniProtKB">
        <authorList>
            <consortium name="Ensembl"/>
        </authorList>
    </citation>
    <scope>IDENTIFICATION</scope>
    <source>
        <strain evidence="2">17573</strain>
    </source>
</reference>
<dbReference type="VEuPathDB" id="HostDB:ENSMMUG00000064571"/>
<evidence type="ECO:0000313" key="3">
    <source>
        <dbReference type="Proteomes" id="UP000006718"/>
    </source>
</evidence>
<proteinExistence type="predicted"/>
<dbReference type="Ensembl" id="ENSMMUT00000098327.1">
    <property type="protein sequence ID" value="ENSMMUP00000080968.1"/>
    <property type="gene ID" value="ENSMMUG00000064571.1"/>
</dbReference>
<sequence length="128" mass="13901">KCSSGNRAPVCKLNRSVRRQSDKRNTNRKAQAGLPSPVLKIQIWPGLVAHKYNLGTLGGQGGRITKSRDQDHPGQHGETPSPLKIQKLAGSGGAHLQSQLLRRLRQENRLNPGSGGCGEPRSRHYTPA</sequence>
<dbReference type="GeneTree" id="ENSGT01050000245842"/>
<name>A0A5F8AUW4_MACMU</name>
<dbReference type="Proteomes" id="UP000006718">
    <property type="component" value="Chromosome 20"/>
</dbReference>
<keyword evidence="3" id="KW-1185">Reference proteome</keyword>
<dbReference type="InParanoid" id="A0A5F8AUW4"/>
<organism evidence="2 3">
    <name type="scientific">Macaca mulatta</name>
    <name type="common">Rhesus macaque</name>
    <dbReference type="NCBI Taxonomy" id="9544"/>
    <lineage>
        <taxon>Eukaryota</taxon>
        <taxon>Metazoa</taxon>
        <taxon>Chordata</taxon>
        <taxon>Craniata</taxon>
        <taxon>Vertebrata</taxon>
        <taxon>Euteleostomi</taxon>
        <taxon>Mammalia</taxon>
        <taxon>Eutheria</taxon>
        <taxon>Euarchontoglires</taxon>
        <taxon>Primates</taxon>
        <taxon>Haplorrhini</taxon>
        <taxon>Catarrhini</taxon>
        <taxon>Cercopithecidae</taxon>
        <taxon>Cercopithecinae</taxon>
        <taxon>Macaca</taxon>
    </lineage>
</organism>